<dbReference type="Proteomes" id="UP000545761">
    <property type="component" value="Unassembled WGS sequence"/>
</dbReference>
<dbReference type="PANTHER" id="PTHR12128">
    <property type="entry name" value="DIHYDRODIPICOLINATE SYNTHASE"/>
    <property type="match status" value="1"/>
</dbReference>
<evidence type="ECO:0000313" key="6">
    <source>
        <dbReference type="Proteomes" id="UP000545761"/>
    </source>
</evidence>
<organism evidence="5 6">
    <name type="scientific">Streptomyces himalayensis subsp. himalayensis</name>
    <dbReference type="NCBI Taxonomy" id="2756131"/>
    <lineage>
        <taxon>Bacteria</taxon>
        <taxon>Bacillati</taxon>
        <taxon>Actinomycetota</taxon>
        <taxon>Actinomycetes</taxon>
        <taxon>Kitasatosporales</taxon>
        <taxon>Streptomycetaceae</taxon>
        <taxon>Streptomyces</taxon>
        <taxon>Streptomyces himalayensis</taxon>
    </lineage>
</organism>
<dbReference type="Pfam" id="PF00701">
    <property type="entry name" value="DHDPS"/>
    <property type="match status" value="1"/>
</dbReference>
<keyword evidence="2 3" id="KW-0456">Lyase</keyword>
<sequence length="314" mass="32712">MNHPGDHPARSRCPVQGLVPILATPFYGDGTLDRVSLRGLTEFQLNSGAEGVAVFGMASEGFALTAAERRHILADVTDVVAGAVPVVAGVSPTSLTTALEQAEQAVLGGADALMVLPPYLAKPSPQQLVDFYGALGERTGSSIMVQDAAATTGVAMPVPLIAQLAALPGVDMVKVESPPTAAKTAAVVAAAPSGFDVLGGQNALFVLEELAAGAVGTMPACEFTDLLGGLLDAWRNGRAEEAHERFERLLPLIRFGMQPGLAWAVHKEVLMRRGIIASATVRLPAQDLPPSVRSDLDGVLRRLRLPAPAVRSPR</sequence>
<evidence type="ECO:0000313" key="5">
    <source>
        <dbReference type="EMBL" id="MBA2945626.1"/>
    </source>
</evidence>
<reference evidence="5 6" key="1">
    <citation type="submission" date="2020-07" db="EMBL/GenBank/DDBJ databases">
        <title>Streptomyces isolated from Indian soil.</title>
        <authorList>
            <person name="Mandal S."/>
            <person name="Maiti P.K."/>
        </authorList>
    </citation>
    <scope>NUCLEOTIDE SEQUENCE [LARGE SCALE GENOMIC DNA]</scope>
    <source>
        <strain evidence="5 6">PSKA28</strain>
    </source>
</reference>
<dbReference type="InterPro" id="IPR002220">
    <property type="entry name" value="DapA-like"/>
</dbReference>
<dbReference type="AlphaFoldDB" id="A0A7W0DIA0"/>
<dbReference type="InterPro" id="IPR013785">
    <property type="entry name" value="Aldolase_TIM"/>
</dbReference>
<evidence type="ECO:0000256" key="2">
    <source>
        <dbReference type="ARBA" id="ARBA00023239"/>
    </source>
</evidence>
<feature type="binding site" evidence="4">
    <location>
        <position position="218"/>
    </location>
    <ligand>
        <name>pyruvate</name>
        <dbReference type="ChEBI" id="CHEBI:15361"/>
    </ligand>
</feature>
<accession>A0A7W0DIA0</accession>
<dbReference type="EMBL" id="JACEHE010000003">
    <property type="protein sequence ID" value="MBA2945626.1"/>
    <property type="molecule type" value="Genomic_DNA"/>
</dbReference>
<dbReference type="PRINTS" id="PR00146">
    <property type="entry name" value="DHPICSNTHASE"/>
</dbReference>
<evidence type="ECO:0000256" key="4">
    <source>
        <dbReference type="PIRSR" id="PIRSR001365-2"/>
    </source>
</evidence>
<dbReference type="PANTHER" id="PTHR12128:SF66">
    <property type="entry name" value="4-HYDROXY-2-OXOGLUTARATE ALDOLASE, MITOCHONDRIAL"/>
    <property type="match status" value="1"/>
</dbReference>
<comment type="caution">
    <text evidence="5">The sequence shown here is derived from an EMBL/GenBank/DDBJ whole genome shotgun (WGS) entry which is preliminary data.</text>
</comment>
<name>A0A7W0DIA0_9ACTN</name>
<proteinExistence type="inferred from homology"/>
<protein>
    <submittedName>
        <fullName evidence="5">Dihydrodipicolinate synthase family protein</fullName>
    </submittedName>
</protein>
<dbReference type="CDD" id="cd00408">
    <property type="entry name" value="DHDPS-like"/>
    <property type="match status" value="1"/>
</dbReference>
<dbReference type="GO" id="GO:0008840">
    <property type="term" value="F:4-hydroxy-tetrahydrodipicolinate synthase activity"/>
    <property type="evidence" value="ECO:0007669"/>
    <property type="project" value="TreeGrafter"/>
</dbReference>
<dbReference type="PIRSF" id="PIRSF001365">
    <property type="entry name" value="DHDPS"/>
    <property type="match status" value="1"/>
</dbReference>
<dbReference type="SUPFAM" id="SSF51569">
    <property type="entry name" value="Aldolase"/>
    <property type="match status" value="1"/>
</dbReference>
<evidence type="ECO:0000256" key="1">
    <source>
        <dbReference type="ARBA" id="ARBA00007592"/>
    </source>
</evidence>
<comment type="similarity">
    <text evidence="1 3">Belongs to the DapA family.</text>
</comment>
<gene>
    <name evidence="5" type="ORF">H1D24_07295</name>
</gene>
<dbReference type="Gene3D" id="3.20.20.70">
    <property type="entry name" value="Aldolase class I"/>
    <property type="match status" value="1"/>
</dbReference>
<evidence type="ECO:0000256" key="3">
    <source>
        <dbReference type="PIRNR" id="PIRNR001365"/>
    </source>
</evidence>
<dbReference type="SMART" id="SM01130">
    <property type="entry name" value="DHDPS"/>
    <property type="match status" value="1"/>
</dbReference>
<dbReference type="GO" id="GO:0005829">
    <property type="term" value="C:cytosol"/>
    <property type="evidence" value="ECO:0007669"/>
    <property type="project" value="TreeGrafter"/>
</dbReference>